<accession>A0ABX7Y5E2</accession>
<sequence length="43" mass="4593">MPASKFSKEFKEHIVAEVLEGSRPIAEVAKSYNLEPANCGSAG</sequence>
<protein>
    <submittedName>
        <fullName evidence="1">Transposase</fullName>
    </submittedName>
</protein>
<dbReference type="EMBL" id="CP072384">
    <property type="protein sequence ID" value="QUC08051.1"/>
    <property type="molecule type" value="Genomic_DNA"/>
</dbReference>
<evidence type="ECO:0000313" key="2">
    <source>
        <dbReference type="Proteomes" id="UP000678513"/>
    </source>
</evidence>
<keyword evidence="2" id="KW-1185">Reference proteome</keyword>
<dbReference type="RefSeq" id="WP_212323498.1">
    <property type="nucleotide sequence ID" value="NZ_AP024463.1"/>
</dbReference>
<evidence type="ECO:0000313" key="1">
    <source>
        <dbReference type="EMBL" id="QUC08051.1"/>
    </source>
</evidence>
<name>A0ABX7Y5E2_9ACTN</name>
<gene>
    <name evidence="1" type="ORF">J5A65_14280</name>
</gene>
<dbReference type="Pfam" id="PF01527">
    <property type="entry name" value="HTH_Tnp_1"/>
    <property type="match status" value="1"/>
</dbReference>
<reference evidence="1 2" key="1">
    <citation type="submission" date="2021-03" db="EMBL/GenBank/DDBJ databases">
        <title>Human Oral Microbial Genomes.</title>
        <authorList>
            <person name="Johnston C.D."/>
            <person name="Chen T."/>
            <person name="Dewhirst F.E."/>
        </authorList>
    </citation>
    <scope>NUCLEOTIDE SEQUENCE [LARGE SCALE GENOMIC DNA]</scope>
    <source>
        <strain evidence="1 2">DSMZ 100122</strain>
    </source>
</reference>
<dbReference type="SUPFAM" id="SSF46689">
    <property type="entry name" value="Homeodomain-like"/>
    <property type="match status" value="1"/>
</dbReference>
<dbReference type="Proteomes" id="UP000678513">
    <property type="component" value="Chromosome"/>
</dbReference>
<proteinExistence type="predicted"/>
<dbReference type="InterPro" id="IPR009057">
    <property type="entry name" value="Homeodomain-like_sf"/>
</dbReference>
<dbReference type="InterPro" id="IPR002514">
    <property type="entry name" value="Transposase_8"/>
</dbReference>
<organism evidence="1 2">
    <name type="scientific">Arachnia rubra</name>
    <dbReference type="NCBI Taxonomy" id="1547448"/>
    <lineage>
        <taxon>Bacteria</taxon>
        <taxon>Bacillati</taxon>
        <taxon>Actinomycetota</taxon>
        <taxon>Actinomycetes</taxon>
        <taxon>Propionibacteriales</taxon>
        <taxon>Propionibacteriaceae</taxon>
        <taxon>Arachnia</taxon>
    </lineage>
</organism>